<organism evidence="2 3">
    <name type="scientific">Mollisia scopiformis</name>
    <name type="common">Conifer needle endophyte fungus</name>
    <name type="synonym">Phialocephala scopiformis</name>
    <dbReference type="NCBI Taxonomy" id="149040"/>
    <lineage>
        <taxon>Eukaryota</taxon>
        <taxon>Fungi</taxon>
        <taxon>Dikarya</taxon>
        <taxon>Ascomycota</taxon>
        <taxon>Pezizomycotina</taxon>
        <taxon>Leotiomycetes</taxon>
        <taxon>Helotiales</taxon>
        <taxon>Mollisiaceae</taxon>
        <taxon>Mollisia</taxon>
    </lineage>
</organism>
<keyword evidence="1" id="KW-0472">Membrane</keyword>
<keyword evidence="1" id="KW-0812">Transmembrane</keyword>
<sequence length="677" mass="75953">MSCQNCVQGLFRTVIELFLCFAIVGSFVPQAIAIVRHGTFGISSWLILTTTLFSTTQVAAYLVNWEMKDAFVCVQSGNLKGFQAFSALLGYLQISVQLLCVIVTASLYIKYRTTIESSEFQRSTGILAHPISSGALKVIIATYSITTLLCAWHLIFNAQAADDAVEDHGNIGPAIIWMLIKGWTGLIWRTCLLIPLTLLQYLPQILTTLALHARGNINLVSLGLQIIVFVVLGICQGLRLGALIHTFPSPDRTWVQFYFKFGYMWMNYLGAALGQIALFIVCIHVDRGRLRVGGQLRQGDEGHLGAVLSHLDIVGYNCWTSKRRLNDHVGLNRGGSDLVEQPDMLSSSDMAWSFAFKSIVLFVTVLSFASAEAVDYPVGINLGYYHWSSAYFNAQNELIYVATMNSSKEWQDYFWATWMDETKHAPAYDAETVAMFTRSIVSIQSSTAKALQVNNPIEFRAVTGPWHFVSRKSMSTLMLAAYELGYFGKDQDYQVINAHNAARLAYNLDNCLGFREPFDCVVEDQDYYVLVVEYSRKYLAMNFLDLGVYLCISIDQRKFPGMGEEENAQGHEGKVDRDLELSIRTFIDEMITYLTEGNIKNATSRIMGIVLTGEASRDGMKEMKQVIGKALPEYKERFLFDIEPEKVGATGAAHRARQYVTDHAILNPREPTFHQEL</sequence>
<feature type="transmembrane region" description="Helical" evidence="1">
    <location>
        <begin position="14"/>
        <end position="35"/>
    </location>
</feature>
<gene>
    <name evidence="2" type="ORF">LY89DRAFT_737665</name>
</gene>
<accession>A0A194WYS4</accession>
<evidence type="ECO:0000256" key="1">
    <source>
        <dbReference type="SAM" id="Phobius"/>
    </source>
</evidence>
<dbReference type="GeneID" id="28830010"/>
<dbReference type="KEGG" id="psco:LY89DRAFT_737665"/>
<feature type="transmembrane region" description="Helical" evidence="1">
    <location>
        <begin position="175"/>
        <end position="199"/>
    </location>
</feature>
<dbReference type="Proteomes" id="UP000070700">
    <property type="component" value="Unassembled WGS sequence"/>
</dbReference>
<evidence type="ECO:0000313" key="2">
    <source>
        <dbReference type="EMBL" id="KUJ12747.1"/>
    </source>
</evidence>
<feature type="transmembrane region" description="Helical" evidence="1">
    <location>
        <begin position="219"/>
        <end position="245"/>
    </location>
</feature>
<feature type="transmembrane region" description="Helical" evidence="1">
    <location>
        <begin position="42"/>
        <end position="63"/>
    </location>
</feature>
<dbReference type="RefSeq" id="XP_018067102.1">
    <property type="nucleotide sequence ID" value="XM_018220284.1"/>
</dbReference>
<feature type="transmembrane region" description="Helical" evidence="1">
    <location>
        <begin position="83"/>
        <end position="109"/>
    </location>
</feature>
<feature type="transmembrane region" description="Helical" evidence="1">
    <location>
        <begin position="130"/>
        <end position="155"/>
    </location>
</feature>
<dbReference type="OrthoDB" id="3531544at2759"/>
<keyword evidence="3" id="KW-1185">Reference proteome</keyword>
<feature type="transmembrane region" description="Helical" evidence="1">
    <location>
        <begin position="265"/>
        <end position="285"/>
    </location>
</feature>
<protein>
    <submittedName>
        <fullName evidence="2">Uncharacterized protein</fullName>
    </submittedName>
</protein>
<keyword evidence="1" id="KW-1133">Transmembrane helix</keyword>
<dbReference type="AlphaFoldDB" id="A0A194WYS4"/>
<dbReference type="EMBL" id="KQ947423">
    <property type="protein sequence ID" value="KUJ12747.1"/>
    <property type="molecule type" value="Genomic_DNA"/>
</dbReference>
<proteinExistence type="predicted"/>
<reference evidence="2 3" key="1">
    <citation type="submission" date="2015-10" db="EMBL/GenBank/DDBJ databases">
        <title>Full genome of DAOMC 229536 Phialocephala scopiformis, a fungal endophyte of spruce producing the potent anti-insectan compound rugulosin.</title>
        <authorList>
            <consortium name="DOE Joint Genome Institute"/>
            <person name="Walker A.K."/>
            <person name="Frasz S.L."/>
            <person name="Seifert K.A."/>
            <person name="Miller J.D."/>
            <person name="Mondo S.J."/>
            <person name="Labutti K."/>
            <person name="Lipzen A."/>
            <person name="Dockter R."/>
            <person name="Kennedy M."/>
            <person name="Grigoriev I.V."/>
            <person name="Spatafora J.W."/>
        </authorList>
    </citation>
    <scope>NUCLEOTIDE SEQUENCE [LARGE SCALE GENOMIC DNA]</scope>
    <source>
        <strain evidence="2 3">CBS 120377</strain>
    </source>
</reference>
<evidence type="ECO:0000313" key="3">
    <source>
        <dbReference type="Proteomes" id="UP000070700"/>
    </source>
</evidence>
<dbReference type="InParanoid" id="A0A194WYS4"/>
<name>A0A194WYS4_MOLSC</name>
<feature type="transmembrane region" description="Helical" evidence="1">
    <location>
        <begin position="354"/>
        <end position="371"/>
    </location>
</feature>